<organism evidence="2">
    <name type="scientific">Cacopsylla melanoneura</name>
    <dbReference type="NCBI Taxonomy" id="428564"/>
    <lineage>
        <taxon>Eukaryota</taxon>
        <taxon>Metazoa</taxon>
        <taxon>Ecdysozoa</taxon>
        <taxon>Arthropoda</taxon>
        <taxon>Hexapoda</taxon>
        <taxon>Insecta</taxon>
        <taxon>Pterygota</taxon>
        <taxon>Neoptera</taxon>
        <taxon>Paraneoptera</taxon>
        <taxon>Hemiptera</taxon>
        <taxon>Sternorrhyncha</taxon>
        <taxon>Psylloidea</taxon>
        <taxon>Psyllidae</taxon>
        <taxon>Psyllinae</taxon>
        <taxon>Cacopsylla</taxon>
    </lineage>
</organism>
<accession>A0A8D8RJR7</accession>
<dbReference type="EMBL" id="HBUF01168132">
    <property type="protein sequence ID" value="CAG6651540.1"/>
    <property type="molecule type" value="Transcribed_RNA"/>
</dbReference>
<proteinExistence type="predicted"/>
<evidence type="ECO:0000313" key="2">
    <source>
        <dbReference type="EMBL" id="CAG6651541.1"/>
    </source>
</evidence>
<sequence length="113" mass="13430">MSRTNFDANEGSKHHLKIPMYPKRNRKHKAKHGLDNNTDNVSDEAEQDVPKWKQAFRSLKNSLKAHLYDIRNQKHYNRHDYKHIKLQEKSGKDSREIGKCGMKMRKLIHLKVN</sequence>
<protein>
    <submittedName>
        <fullName evidence="2">Uncharacterized protein</fullName>
    </submittedName>
</protein>
<name>A0A8D8RJR7_9HEMI</name>
<dbReference type="EMBL" id="HBUF01168133">
    <property type="protein sequence ID" value="CAG6651541.1"/>
    <property type="molecule type" value="Transcribed_RNA"/>
</dbReference>
<evidence type="ECO:0000256" key="1">
    <source>
        <dbReference type="SAM" id="MobiDB-lite"/>
    </source>
</evidence>
<feature type="region of interest" description="Disordered" evidence="1">
    <location>
        <begin position="1"/>
        <end position="46"/>
    </location>
</feature>
<reference evidence="2" key="1">
    <citation type="submission" date="2021-05" db="EMBL/GenBank/DDBJ databases">
        <authorList>
            <person name="Alioto T."/>
            <person name="Alioto T."/>
            <person name="Gomez Garrido J."/>
        </authorList>
    </citation>
    <scope>NUCLEOTIDE SEQUENCE</scope>
</reference>
<dbReference type="AlphaFoldDB" id="A0A8D8RJR7"/>